<reference evidence="4" key="2">
    <citation type="submission" date="2019-09" db="UniProtKB">
        <authorList>
            <consortium name="WormBaseParasite"/>
        </authorList>
    </citation>
    <scope>IDENTIFICATION</scope>
</reference>
<proteinExistence type="predicted"/>
<dbReference type="SUPFAM" id="SSF52799">
    <property type="entry name" value="(Phosphotyrosine protein) phosphatases II"/>
    <property type="match status" value="1"/>
</dbReference>
<feature type="compositionally biased region" description="Basic and acidic residues" evidence="1">
    <location>
        <begin position="67"/>
        <end position="85"/>
    </location>
</feature>
<organism evidence="3 4">
    <name type="scientific">Heligmosomoides polygyrus</name>
    <name type="common">Parasitic roundworm</name>
    <dbReference type="NCBI Taxonomy" id="6339"/>
    <lineage>
        <taxon>Eukaryota</taxon>
        <taxon>Metazoa</taxon>
        <taxon>Ecdysozoa</taxon>
        <taxon>Nematoda</taxon>
        <taxon>Chromadorea</taxon>
        <taxon>Rhabditida</taxon>
        <taxon>Rhabditina</taxon>
        <taxon>Rhabditomorpha</taxon>
        <taxon>Strongyloidea</taxon>
        <taxon>Heligmosomidae</taxon>
        <taxon>Heligmosomoides</taxon>
    </lineage>
</organism>
<reference evidence="2 3" key="1">
    <citation type="submission" date="2018-11" db="EMBL/GenBank/DDBJ databases">
        <authorList>
            <consortium name="Pathogen Informatics"/>
        </authorList>
    </citation>
    <scope>NUCLEOTIDE SEQUENCE [LARGE SCALE GENOMIC DNA]</scope>
</reference>
<gene>
    <name evidence="2" type="ORF">HPBE_LOCUS26779</name>
</gene>
<name>A0A183GVR0_HELPZ</name>
<dbReference type="EMBL" id="UZAH01040870">
    <property type="protein sequence ID" value="VDP59381.1"/>
    <property type="molecule type" value="Genomic_DNA"/>
</dbReference>
<keyword evidence="3" id="KW-1185">Reference proteome</keyword>
<dbReference type="OrthoDB" id="8609993at2759"/>
<protein>
    <submittedName>
        <fullName evidence="4">DUF4296 domain-containing protein</fullName>
    </submittedName>
</protein>
<evidence type="ECO:0000313" key="2">
    <source>
        <dbReference type="EMBL" id="VDP59381.1"/>
    </source>
</evidence>
<evidence type="ECO:0000313" key="3">
    <source>
        <dbReference type="Proteomes" id="UP000050761"/>
    </source>
</evidence>
<dbReference type="Gene3D" id="3.90.190.10">
    <property type="entry name" value="Protein tyrosine phosphatase superfamily"/>
    <property type="match status" value="1"/>
</dbReference>
<evidence type="ECO:0000313" key="4">
    <source>
        <dbReference type="WBParaSite" id="HPBE_0002678001-mRNA-1"/>
    </source>
</evidence>
<accession>A0A183GVR0</accession>
<feature type="region of interest" description="Disordered" evidence="1">
    <location>
        <begin position="56"/>
        <end position="97"/>
    </location>
</feature>
<dbReference type="Proteomes" id="UP000050761">
    <property type="component" value="Unassembled WGS sequence"/>
</dbReference>
<dbReference type="AlphaFoldDB" id="A0A183GVR0"/>
<dbReference type="InterPro" id="IPR029021">
    <property type="entry name" value="Prot-tyrosine_phosphatase-like"/>
</dbReference>
<evidence type="ECO:0000256" key="1">
    <source>
        <dbReference type="SAM" id="MobiDB-lite"/>
    </source>
</evidence>
<accession>A0A3P8ERD5</accession>
<dbReference type="WBParaSite" id="HPBE_0002678001-mRNA-1">
    <property type="protein sequence ID" value="HPBE_0002678001-mRNA-1"/>
    <property type="gene ID" value="HPBE_0002678001"/>
</dbReference>
<sequence length="97" mass="11776">METTIKSLREQRMHSVQNDIQYLYVYRGFVEKLIDRGVTKRLDVLKFINDYDSLIRRKRPKPVEQPPESKDKQESSKKDKDKDDYTPSVYFDPYHYQ</sequence>